<dbReference type="Gene3D" id="1.25.40.10">
    <property type="entry name" value="Tetratricopeptide repeat domain"/>
    <property type="match status" value="1"/>
</dbReference>
<protein>
    <recommendedName>
        <fullName evidence="6">Pentatricopeptide repeat-containing protein</fullName>
    </recommendedName>
</protein>
<dbReference type="PANTHER" id="PTHR47941">
    <property type="entry name" value="PENTATRICOPEPTIDE REPEAT-CONTAINING PROTEIN 3, MITOCHONDRIAL"/>
    <property type="match status" value="1"/>
</dbReference>
<dbReference type="Pfam" id="PF12854">
    <property type="entry name" value="PPR_1"/>
    <property type="match status" value="1"/>
</dbReference>
<gene>
    <name evidence="4" type="ORF">ERUC_LOCUS38113</name>
</gene>
<dbReference type="EMBL" id="CAKOAT010668487">
    <property type="protein sequence ID" value="CAH8385630.1"/>
    <property type="molecule type" value="Genomic_DNA"/>
</dbReference>
<dbReference type="PROSITE" id="PS51375">
    <property type="entry name" value="PPR"/>
    <property type="match status" value="1"/>
</dbReference>
<dbReference type="InterPro" id="IPR002885">
    <property type="entry name" value="PPR_rpt"/>
</dbReference>
<feature type="repeat" description="PPR" evidence="3">
    <location>
        <begin position="70"/>
        <end position="104"/>
    </location>
</feature>
<name>A0ABC8LPK6_ERUVS</name>
<evidence type="ECO:0000256" key="1">
    <source>
        <dbReference type="ARBA" id="ARBA00007626"/>
    </source>
</evidence>
<keyword evidence="2" id="KW-0677">Repeat</keyword>
<evidence type="ECO:0000256" key="2">
    <source>
        <dbReference type="ARBA" id="ARBA00022737"/>
    </source>
</evidence>
<proteinExistence type="inferred from homology"/>
<dbReference type="Pfam" id="PF01535">
    <property type="entry name" value="PPR"/>
    <property type="match status" value="2"/>
</dbReference>
<comment type="caution">
    <text evidence="4">The sequence shown here is derived from an EMBL/GenBank/DDBJ whole genome shotgun (WGS) entry which is preliminary data.</text>
</comment>
<accession>A0ABC8LPK6</accession>
<sequence length="178" mass="19633">MESKGIAHDLYTLLQILKLGYEPYIIAFSPLINGLCLEGRASQAVELVDQRLSESMALIDRMMDNVCQPNETTYGPVLNRMCKSGNTALALDLITKMEHKEVMLDAAKYSIIIDSDGSLQDAFTLIRAHLRGGDLATSAKLIEEMKSCGFSGDASTVKMVMDMLLDGRMKKSFLDMLS</sequence>
<evidence type="ECO:0000313" key="5">
    <source>
        <dbReference type="Proteomes" id="UP001642260"/>
    </source>
</evidence>
<reference evidence="4 5" key="1">
    <citation type="submission" date="2022-03" db="EMBL/GenBank/DDBJ databases">
        <authorList>
            <person name="Macdonald S."/>
            <person name="Ahmed S."/>
            <person name="Newling K."/>
        </authorList>
    </citation>
    <scope>NUCLEOTIDE SEQUENCE [LARGE SCALE GENOMIC DNA]</scope>
</reference>
<evidence type="ECO:0000313" key="4">
    <source>
        <dbReference type="EMBL" id="CAH8385630.1"/>
    </source>
</evidence>
<evidence type="ECO:0000256" key="3">
    <source>
        <dbReference type="PROSITE-ProRule" id="PRU00708"/>
    </source>
</evidence>
<keyword evidence="5" id="KW-1185">Reference proteome</keyword>
<organism evidence="4 5">
    <name type="scientific">Eruca vesicaria subsp. sativa</name>
    <name type="common">Garden rocket</name>
    <name type="synonym">Eruca sativa</name>
    <dbReference type="NCBI Taxonomy" id="29727"/>
    <lineage>
        <taxon>Eukaryota</taxon>
        <taxon>Viridiplantae</taxon>
        <taxon>Streptophyta</taxon>
        <taxon>Embryophyta</taxon>
        <taxon>Tracheophyta</taxon>
        <taxon>Spermatophyta</taxon>
        <taxon>Magnoliopsida</taxon>
        <taxon>eudicotyledons</taxon>
        <taxon>Gunneridae</taxon>
        <taxon>Pentapetalae</taxon>
        <taxon>rosids</taxon>
        <taxon>malvids</taxon>
        <taxon>Brassicales</taxon>
        <taxon>Brassicaceae</taxon>
        <taxon>Brassiceae</taxon>
        <taxon>Eruca</taxon>
    </lineage>
</organism>
<dbReference type="InterPro" id="IPR011990">
    <property type="entry name" value="TPR-like_helical_dom_sf"/>
</dbReference>
<comment type="similarity">
    <text evidence="1">Belongs to the PPR family. P subfamily.</text>
</comment>
<evidence type="ECO:0008006" key="6">
    <source>
        <dbReference type="Google" id="ProtNLM"/>
    </source>
</evidence>
<dbReference type="Proteomes" id="UP001642260">
    <property type="component" value="Unassembled WGS sequence"/>
</dbReference>
<dbReference type="AlphaFoldDB" id="A0ABC8LPK6"/>